<sequence>MQELPGMEVDNRQEMEGIEEQQNTQEAEGEVEEKADQDFEEEREQEVIAADDYQEMDAVNDESDYDILEEDNLKKFLSNWSVQYNIPHVALKSLLRKLISCTCKFALGSAVIIKYAEEYRNKNCSSRRILPCGPIKGG</sequence>
<evidence type="ECO:0000313" key="2">
    <source>
        <dbReference type="EMBL" id="CAL1672385.1"/>
    </source>
</evidence>
<accession>A0AAV2MYQ8</accession>
<name>A0AAV2MYQ8_9HYME</name>
<evidence type="ECO:0000256" key="1">
    <source>
        <dbReference type="SAM" id="MobiDB-lite"/>
    </source>
</evidence>
<dbReference type="AlphaFoldDB" id="A0AAV2MYQ8"/>
<evidence type="ECO:0000313" key="3">
    <source>
        <dbReference type="Proteomes" id="UP001497644"/>
    </source>
</evidence>
<keyword evidence="3" id="KW-1185">Reference proteome</keyword>
<protein>
    <submittedName>
        <fullName evidence="2">Uncharacterized protein</fullName>
    </submittedName>
</protein>
<reference evidence="2" key="1">
    <citation type="submission" date="2024-04" db="EMBL/GenBank/DDBJ databases">
        <authorList>
            <consortium name="Molecular Ecology Group"/>
        </authorList>
    </citation>
    <scope>NUCLEOTIDE SEQUENCE</scope>
</reference>
<gene>
    <name evidence="2" type="ORF">LPLAT_LOCUS7054</name>
</gene>
<dbReference type="Proteomes" id="UP001497644">
    <property type="component" value="Unassembled WGS sequence"/>
</dbReference>
<organism evidence="2 3">
    <name type="scientific">Lasius platythorax</name>
    <dbReference type="NCBI Taxonomy" id="488582"/>
    <lineage>
        <taxon>Eukaryota</taxon>
        <taxon>Metazoa</taxon>
        <taxon>Ecdysozoa</taxon>
        <taxon>Arthropoda</taxon>
        <taxon>Hexapoda</taxon>
        <taxon>Insecta</taxon>
        <taxon>Pterygota</taxon>
        <taxon>Neoptera</taxon>
        <taxon>Endopterygota</taxon>
        <taxon>Hymenoptera</taxon>
        <taxon>Apocrita</taxon>
        <taxon>Aculeata</taxon>
        <taxon>Formicoidea</taxon>
        <taxon>Formicidae</taxon>
        <taxon>Formicinae</taxon>
        <taxon>Lasius</taxon>
        <taxon>Lasius</taxon>
    </lineage>
</organism>
<dbReference type="EMBL" id="CAXIPU020000540">
    <property type="protein sequence ID" value="CAL1672385.1"/>
    <property type="molecule type" value="Genomic_DNA"/>
</dbReference>
<proteinExistence type="predicted"/>
<comment type="caution">
    <text evidence="2">The sequence shown here is derived from an EMBL/GenBank/DDBJ whole genome shotgun (WGS) entry which is preliminary data.</text>
</comment>
<feature type="region of interest" description="Disordered" evidence="1">
    <location>
        <begin position="1"/>
        <end position="55"/>
    </location>
</feature>